<name>A0A0F9N4M3_9ZZZZ</name>
<evidence type="ECO:0008006" key="2">
    <source>
        <dbReference type="Google" id="ProtNLM"/>
    </source>
</evidence>
<evidence type="ECO:0000313" key="1">
    <source>
        <dbReference type="EMBL" id="KKM83665.1"/>
    </source>
</evidence>
<dbReference type="Gene3D" id="3.40.390.10">
    <property type="entry name" value="Collagenase (Catalytic Domain)"/>
    <property type="match status" value="1"/>
</dbReference>
<sequence length="282" mass="33047">MKKYIAVILGVILLFSLVQAVYGEMTIQVVIPKVAMINGTESIPYFVDQDFFMDRNQPVVCLHESPNTGYDLEVYEKITKAAMANWTDKLYSYTGGQTQWYLHYVTIFDGTPNVVRYTDEFKYCDINIMFDNSTPLNISDGSYVKGGTWHYKNANHWVDIVVYTWDYVPLPNSFDEDRNVWLPQWQAVLAPENVMQQVLEHELGHAFGLKHHEIDGKMKFESYYQPEHAEKSMMYYATRSFYDPEKQIRDIDIEALIMKYQLDGWGGETNNDIWVYFDSYIK</sequence>
<gene>
    <name evidence="1" type="ORF">LCGC14_1307010</name>
</gene>
<organism evidence="1">
    <name type="scientific">marine sediment metagenome</name>
    <dbReference type="NCBI Taxonomy" id="412755"/>
    <lineage>
        <taxon>unclassified sequences</taxon>
        <taxon>metagenomes</taxon>
        <taxon>ecological metagenomes</taxon>
    </lineage>
</organism>
<dbReference type="SUPFAM" id="SSF55486">
    <property type="entry name" value="Metalloproteases ('zincins'), catalytic domain"/>
    <property type="match status" value="1"/>
</dbReference>
<accession>A0A0F9N4M3</accession>
<dbReference type="EMBL" id="LAZR01007679">
    <property type="protein sequence ID" value="KKM83665.1"/>
    <property type="molecule type" value="Genomic_DNA"/>
</dbReference>
<reference evidence="1" key="1">
    <citation type="journal article" date="2015" name="Nature">
        <title>Complex archaea that bridge the gap between prokaryotes and eukaryotes.</title>
        <authorList>
            <person name="Spang A."/>
            <person name="Saw J.H."/>
            <person name="Jorgensen S.L."/>
            <person name="Zaremba-Niedzwiedzka K."/>
            <person name="Martijn J."/>
            <person name="Lind A.E."/>
            <person name="van Eijk R."/>
            <person name="Schleper C."/>
            <person name="Guy L."/>
            <person name="Ettema T.J."/>
        </authorList>
    </citation>
    <scope>NUCLEOTIDE SEQUENCE</scope>
</reference>
<comment type="caution">
    <text evidence="1">The sequence shown here is derived from an EMBL/GenBank/DDBJ whole genome shotgun (WGS) entry which is preliminary data.</text>
</comment>
<dbReference type="AlphaFoldDB" id="A0A0F9N4M3"/>
<proteinExistence type="predicted"/>
<dbReference type="GO" id="GO:0008237">
    <property type="term" value="F:metallopeptidase activity"/>
    <property type="evidence" value="ECO:0007669"/>
    <property type="project" value="InterPro"/>
</dbReference>
<dbReference type="InterPro" id="IPR024079">
    <property type="entry name" value="MetalloPept_cat_dom_sf"/>
</dbReference>
<protein>
    <recommendedName>
        <fullName evidence="2">Peptidase M10 metallopeptidase domain-containing protein</fullName>
    </recommendedName>
</protein>